<reference evidence="1 2" key="1">
    <citation type="submission" date="2020-08" db="EMBL/GenBank/DDBJ databases">
        <title>Genome public.</title>
        <authorList>
            <person name="Liu C."/>
            <person name="Sun Q."/>
        </authorList>
    </citation>
    <scope>NUCLEOTIDE SEQUENCE [LARGE SCALE GENOMIC DNA]</scope>
    <source>
        <strain evidence="1 2">NSJ-67</strain>
    </source>
</reference>
<keyword evidence="2" id="KW-1185">Reference proteome</keyword>
<proteinExistence type="predicted"/>
<gene>
    <name evidence="1" type="ORF">H8S25_07365</name>
</gene>
<sequence>MLSLIHQRKAPKSADGKENWIMKKLMKKVDEFLREYYKSFGEKPEV</sequence>
<dbReference type="Proteomes" id="UP000615961">
    <property type="component" value="Unassembled WGS sequence"/>
</dbReference>
<organism evidence="1 2">
    <name type="scientific">Roseburia difficilis</name>
    <dbReference type="NCBI Taxonomy" id="2763060"/>
    <lineage>
        <taxon>Bacteria</taxon>
        <taxon>Bacillati</taxon>
        <taxon>Bacillota</taxon>
        <taxon>Clostridia</taxon>
        <taxon>Lachnospirales</taxon>
        <taxon>Lachnospiraceae</taxon>
        <taxon>Roseburia</taxon>
    </lineage>
</organism>
<evidence type="ECO:0000313" key="2">
    <source>
        <dbReference type="Proteomes" id="UP000615961"/>
    </source>
</evidence>
<evidence type="ECO:0000313" key="1">
    <source>
        <dbReference type="EMBL" id="MBC5698138.1"/>
    </source>
</evidence>
<dbReference type="EMBL" id="JACOPJ010000006">
    <property type="protein sequence ID" value="MBC5698138.1"/>
    <property type="molecule type" value="Genomic_DNA"/>
</dbReference>
<protein>
    <submittedName>
        <fullName evidence="1">Uncharacterized protein</fullName>
    </submittedName>
</protein>
<comment type="caution">
    <text evidence="1">The sequence shown here is derived from an EMBL/GenBank/DDBJ whole genome shotgun (WGS) entry which is preliminary data.</text>
</comment>
<name>A0ABR7GUZ8_9FIRM</name>
<accession>A0ABR7GUZ8</accession>